<keyword evidence="2" id="KW-1185">Reference proteome</keyword>
<dbReference type="VEuPathDB" id="TrichDB:TVAG_177520"/>
<evidence type="ECO:0000313" key="2">
    <source>
        <dbReference type="Proteomes" id="UP000001542"/>
    </source>
</evidence>
<proteinExistence type="predicted"/>
<name>A2FMP4_TRIV3</name>
<dbReference type="Proteomes" id="UP000001542">
    <property type="component" value="Unassembled WGS sequence"/>
</dbReference>
<organism evidence="1 2">
    <name type="scientific">Trichomonas vaginalis (strain ATCC PRA-98 / G3)</name>
    <dbReference type="NCBI Taxonomy" id="412133"/>
    <lineage>
        <taxon>Eukaryota</taxon>
        <taxon>Metamonada</taxon>
        <taxon>Parabasalia</taxon>
        <taxon>Trichomonadida</taxon>
        <taxon>Trichomonadidae</taxon>
        <taxon>Trichomonas</taxon>
    </lineage>
</organism>
<sequence length="61" mass="7466">MENEEQNFPDRKQDLDHRALDKYMQEHEIRKIFTEMLAYLVEKRSEDTLQGCLDFLQGYKK</sequence>
<dbReference type="VEuPathDB" id="TrichDB:TVAGG3_1002750"/>
<reference evidence="1" key="2">
    <citation type="journal article" date="2007" name="Science">
        <title>Draft genome sequence of the sexually transmitted pathogen Trichomonas vaginalis.</title>
        <authorList>
            <person name="Carlton J.M."/>
            <person name="Hirt R.P."/>
            <person name="Silva J.C."/>
            <person name="Delcher A.L."/>
            <person name="Schatz M."/>
            <person name="Zhao Q."/>
            <person name="Wortman J.R."/>
            <person name="Bidwell S.L."/>
            <person name="Alsmark U.C.M."/>
            <person name="Besteiro S."/>
            <person name="Sicheritz-Ponten T."/>
            <person name="Noel C.J."/>
            <person name="Dacks J.B."/>
            <person name="Foster P.G."/>
            <person name="Simillion C."/>
            <person name="Van de Peer Y."/>
            <person name="Miranda-Saavedra D."/>
            <person name="Barton G.J."/>
            <person name="Westrop G.D."/>
            <person name="Mueller S."/>
            <person name="Dessi D."/>
            <person name="Fiori P.L."/>
            <person name="Ren Q."/>
            <person name="Paulsen I."/>
            <person name="Zhang H."/>
            <person name="Bastida-Corcuera F.D."/>
            <person name="Simoes-Barbosa A."/>
            <person name="Brown M.T."/>
            <person name="Hayes R.D."/>
            <person name="Mukherjee M."/>
            <person name="Okumura C.Y."/>
            <person name="Schneider R."/>
            <person name="Smith A.J."/>
            <person name="Vanacova S."/>
            <person name="Villalvazo M."/>
            <person name="Haas B.J."/>
            <person name="Pertea M."/>
            <person name="Feldblyum T.V."/>
            <person name="Utterback T.R."/>
            <person name="Shu C.L."/>
            <person name="Osoegawa K."/>
            <person name="de Jong P.J."/>
            <person name="Hrdy I."/>
            <person name="Horvathova L."/>
            <person name="Zubacova Z."/>
            <person name="Dolezal P."/>
            <person name="Malik S.B."/>
            <person name="Logsdon J.M. Jr."/>
            <person name="Henze K."/>
            <person name="Gupta A."/>
            <person name="Wang C.C."/>
            <person name="Dunne R.L."/>
            <person name="Upcroft J.A."/>
            <person name="Upcroft P."/>
            <person name="White O."/>
            <person name="Salzberg S.L."/>
            <person name="Tang P."/>
            <person name="Chiu C.-H."/>
            <person name="Lee Y.-S."/>
            <person name="Embley T.M."/>
            <person name="Coombs G.H."/>
            <person name="Mottram J.C."/>
            <person name="Tachezy J."/>
            <person name="Fraser-Liggett C.M."/>
            <person name="Johnson P.J."/>
        </authorList>
    </citation>
    <scope>NUCLEOTIDE SEQUENCE [LARGE SCALE GENOMIC DNA]</scope>
    <source>
        <strain evidence="1">G3</strain>
    </source>
</reference>
<dbReference type="InParanoid" id="A2FMP4"/>
<dbReference type="KEGG" id="tva:4751569"/>
<dbReference type="SMR" id="A2FMP4"/>
<dbReference type="AlphaFoldDB" id="A2FMP4"/>
<gene>
    <name evidence="1" type="ORF">TVAG_177520</name>
</gene>
<dbReference type="EMBL" id="DS113890">
    <property type="protein sequence ID" value="EAX93844.1"/>
    <property type="molecule type" value="Genomic_DNA"/>
</dbReference>
<evidence type="ECO:0000313" key="1">
    <source>
        <dbReference type="EMBL" id="EAX93844.1"/>
    </source>
</evidence>
<accession>A2FMP4</accession>
<reference evidence="1" key="1">
    <citation type="submission" date="2006-10" db="EMBL/GenBank/DDBJ databases">
        <authorList>
            <person name="Amadeo P."/>
            <person name="Zhao Q."/>
            <person name="Wortman J."/>
            <person name="Fraser-Liggett C."/>
            <person name="Carlton J."/>
        </authorList>
    </citation>
    <scope>NUCLEOTIDE SEQUENCE</scope>
    <source>
        <strain evidence="1">G3</strain>
    </source>
</reference>
<dbReference type="RefSeq" id="XP_001306774.1">
    <property type="nucleotide sequence ID" value="XM_001306773.1"/>
</dbReference>
<protein>
    <submittedName>
        <fullName evidence="1">Uncharacterized protein</fullName>
    </submittedName>
</protein>